<dbReference type="EC" id="1.-.-.-" evidence="8"/>
<dbReference type="AlphaFoldDB" id="A0A835DY14"/>
<gene>
    <name evidence="9" type="ORF">HU200_061439</name>
</gene>
<dbReference type="EMBL" id="JACEFO010002605">
    <property type="protein sequence ID" value="KAF8654860.1"/>
    <property type="molecule type" value="Genomic_DNA"/>
</dbReference>
<dbReference type="PANTHER" id="PTHR23023">
    <property type="entry name" value="DIMETHYLANILINE MONOOXYGENASE"/>
    <property type="match status" value="1"/>
</dbReference>
<evidence type="ECO:0000256" key="3">
    <source>
        <dbReference type="ARBA" id="ARBA00022630"/>
    </source>
</evidence>
<dbReference type="GO" id="GO:0004499">
    <property type="term" value="F:N,N-dimethylaniline monooxygenase activity"/>
    <property type="evidence" value="ECO:0007669"/>
    <property type="project" value="InterPro"/>
</dbReference>
<keyword evidence="10" id="KW-1185">Reference proteome</keyword>
<dbReference type="FunFam" id="3.50.50.60:FF:000147">
    <property type="entry name" value="Flavin-containing monooxygenase"/>
    <property type="match status" value="1"/>
</dbReference>
<evidence type="ECO:0000313" key="10">
    <source>
        <dbReference type="Proteomes" id="UP000636709"/>
    </source>
</evidence>
<dbReference type="InterPro" id="IPR050346">
    <property type="entry name" value="FMO-like"/>
</dbReference>
<comment type="caution">
    <text evidence="9">The sequence shown here is derived from an EMBL/GenBank/DDBJ whole genome shotgun (WGS) entry which is preliminary data.</text>
</comment>
<dbReference type="GO" id="GO:0050660">
    <property type="term" value="F:flavin adenine dinucleotide binding"/>
    <property type="evidence" value="ECO:0007669"/>
    <property type="project" value="InterPro"/>
</dbReference>
<evidence type="ECO:0000256" key="7">
    <source>
        <dbReference type="ARBA" id="ARBA00058243"/>
    </source>
</evidence>
<dbReference type="Pfam" id="PF00743">
    <property type="entry name" value="FMO-like"/>
    <property type="match status" value="2"/>
</dbReference>
<comment type="cofactor">
    <cofactor evidence="1 8">
        <name>FAD</name>
        <dbReference type="ChEBI" id="CHEBI:57692"/>
    </cofactor>
</comment>
<comment type="similarity">
    <text evidence="2 8">Belongs to the FMO family.</text>
</comment>
<dbReference type="PRINTS" id="PR00370">
    <property type="entry name" value="FMOXYGENASE"/>
</dbReference>
<dbReference type="OrthoDB" id="66881at2759"/>
<dbReference type="Proteomes" id="UP000636709">
    <property type="component" value="Unassembled WGS sequence"/>
</dbReference>
<proteinExistence type="inferred from homology"/>
<evidence type="ECO:0000256" key="1">
    <source>
        <dbReference type="ARBA" id="ARBA00001974"/>
    </source>
</evidence>
<evidence type="ECO:0000256" key="4">
    <source>
        <dbReference type="ARBA" id="ARBA00022827"/>
    </source>
</evidence>
<protein>
    <recommendedName>
        <fullName evidence="8">Flavin-containing monooxygenase</fullName>
        <ecNumber evidence="8">1.-.-.-</ecNumber>
    </recommendedName>
</protein>
<evidence type="ECO:0000256" key="8">
    <source>
        <dbReference type="RuleBase" id="RU361177"/>
    </source>
</evidence>
<evidence type="ECO:0000313" key="9">
    <source>
        <dbReference type="EMBL" id="KAF8654860.1"/>
    </source>
</evidence>
<keyword evidence="3 8" id="KW-0285">Flavoprotein</keyword>
<accession>A0A835DY14</accession>
<dbReference type="SUPFAM" id="SSF51905">
    <property type="entry name" value="FAD/NAD(P)-binding domain"/>
    <property type="match status" value="2"/>
</dbReference>
<organism evidence="9 10">
    <name type="scientific">Digitaria exilis</name>
    <dbReference type="NCBI Taxonomy" id="1010633"/>
    <lineage>
        <taxon>Eukaryota</taxon>
        <taxon>Viridiplantae</taxon>
        <taxon>Streptophyta</taxon>
        <taxon>Embryophyta</taxon>
        <taxon>Tracheophyta</taxon>
        <taxon>Spermatophyta</taxon>
        <taxon>Magnoliopsida</taxon>
        <taxon>Liliopsida</taxon>
        <taxon>Poales</taxon>
        <taxon>Poaceae</taxon>
        <taxon>PACMAD clade</taxon>
        <taxon>Panicoideae</taxon>
        <taxon>Panicodae</taxon>
        <taxon>Paniceae</taxon>
        <taxon>Anthephorinae</taxon>
        <taxon>Digitaria</taxon>
    </lineage>
</organism>
<reference evidence="9" key="1">
    <citation type="submission" date="2020-07" db="EMBL/GenBank/DDBJ databases">
        <title>Genome sequence and genetic diversity analysis of an under-domesticated orphan crop, white fonio (Digitaria exilis).</title>
        <authorList>
            <person name="Bennetzen J.L."/>
            <person name="Chen S."/>
            <person name="Ma X."/>
            <person name="Wang X."/>
            <person name="Yssel A.E.J."/>
            <person name="Chaluvadi S.R."/>
            <person name="Johnson M."/>
            <person name="Gangashetty P."/>
            <person name="Hamidou F."/>
            <person name="Sanogo M.D."/>
            <person name="Zwaenepoel A."/>
            <person name="Wallace J."/>
            <person name="Van De Peer Y."/>
            <person name="Van Deynze A."/>
        </authorList>
    </citation>
    <scope>NUCLEOTIDE SEQUENCE</scope>
    <source>
        <tissue evidence="9">Leaves</tissue>
    </source>
</reference>
<keyword evidence="8" id="KW-0503">Monooxygenase</keyword>
<dbReference type="InterPro" id="IPR020946">
    <property type="entry name" value="Flavin_mOase-like"/>
</dbReference>
<dbReference type="InterPro" id="IPR036188">
    <property type="entry name" value="FAD/NAD-bd_sf"/>
</dbReference>
<evidence type="ECO:0000256" key="5">
    <source>
        <dbReference type="ARBA" id="ARBA00022857"/>
    </source>
</evidence>
<name>A0A835DY14_9POAL</name>
<dbReference type="InterPro" id="IPR000960">
    <property type="entry name" value="Flavin_mOase"/>
</dbReference>
<keyword evidence="5" id="KW-0521">NADP</keyword>
<dbReference type="Gene3D" id="3.50.50.60">
    <property type="entry name" value="FAD/NAD(P)-binding domain"/>
    <property type="match status" value="2"/>
</dbReference>
<sequence>MATCATTTNKKSVCVVGAGMSGLAVARELRREGLAVTVMEQRSDVGGQWLYDDRRADAGDQLGVTAPVKVHSSMYASVRLIGPRECMGFSDFQFVPRPGRDARRFPAHREMYCYLKDFCAAFRLAGVVRLNTKVVRVAMASSPEARGGDVKWKVRSVRVELDGGERVAVEEVFDAVVVANGHYSQPRLPSIKGLEVWRRRQLHSHSYRVPDPFRGEVVVVVGCGESGLDIATELCGVAKEIHLATKSMEDATSPPPVVSKLLSNHADIHLHPPVDRLCSDGTVAFADDVVVAADTVIYCTGYTYSIPFLDTAGLVTVDVDHVGPLYEHTFPPALAPSLSFVGIPMAVFAPWFFEAQARWIALVLTGKAALPPETEMMAAVEEGRRAMDIAGVPVKHTHFIPNGVKPQEVWEFVYRHSDLPRMEDWKVELFTTSNLKNAMEDREAYRDRDDDSESVREGVRRWGRVAGAQYEAALAAAGRGDDHAHAHHDDAGVAAVRKKQPLLPAPCQFSTLNGATPQKI</sequence>
<evidence type="ECO:0000256" key="6">
    <source>
        <dbReference type="ARBA" id="ARBA00023002"/>
    </source>
</evidence>
<comment type="function">
    <text evidence="7">Catalyzes the conversion of methylthioalkyl glucosinolates of any chain length into methylsulfinylalkyl glucosinolates.</text>
</comment>
<keyword evidence="4 8" id="KW-0274">FAD</keyword>
<dbReference type="GO" id="GO:0050661">
    <property type="term" value="F:NADP binding"/>
    <property type="evidence" value="ECO:0007669"/>
    <property type="project" value="InterPro"/>
</dbReference>
<keyword evidence="6 8" id="KW-0560">Oxidoreductase</keyword>
<evidence type="ECO:0000256" key="2">
    <source>
        <dbReference type="ARBA" id="ARBA00009183"/>
    </source>
</evidence>